<comment type="subunit">
    <text evidence="2 5">Homopentamer.</text>
</comment>
<evidence type="ECO:0000256" key="1">
    <source>
        <dbReference type="ARBA" id="ARBA00009764"/>
    </source>
</evidence>
<feature type="domain" description="Flagellar hook-associated protein 2 C-terminal" evidence="7">
    <location>
        <begin position="251"/>
        <end position="545"/>
    </location>
</feature>
<evidence type="ECO:0000313" key="8">
    <source>
        <dbReference type="EMBL" id="MBN9672046.1"/>
    </source>
</evidence>
<dbReference type="Proteomes" id="UP000664096">
    <property type="component" value="Unassembled WGS sequence"/>
</dbReference>
<keyword evidence="5" id="KW-0964">Secreted</keyword>
<dbReference type="GO" id="GO:0009421">
    <property type="term" value="C:bacterial-type flagellum filament cap"/>
    <property type="evidence" value="ECO:0007669"/>
    <property type="project" value="InterPro"/>
</dbReference>
<reference evidence="8" key="1">
    <citation type="submission" date="2020-12" db="EMBL/GenBank/DDBJ databases">
        <title>Oil enriched cultivation method for isolating marine PHA-producing bacteria.</title>
        <authorList>
            <person name="Zheng W."/>
            <person name="Yu S."/>
            <person name="Huang Y."/>
        </authorList>
    </citation>
    <scope>NUCLEOTIDE SEQUENCE</scope>
    <source>
        <strain evidence="8">SY-2-12</strain>
    </source>
</reference>
<keyword evidence="8" id="KW-0282">Flagellum</keyword>
<dbReference type="GO" id="GO:0009424">
    <property type="term" value="C:bacterial-type flagellum hook"/>
    <property type="evidence" value="ECO:0007669"/>
    <property type="project" value="UniProtKB-UniRule"/>
</dbReference>
<comment type="subcellular location">
    <subcellularLocation>
        <location evidence="5">Secreted</location>
    </subcellularLocation>
    <subcellularLocation>
        <location evidence="5">Bacterial flagellum</location>
    </subcellularLocation>
</comment>
<dbReference type="InterPro" id="IPR003481">
    <property type="entry name" value="FliD_N"/>
</dbReference>
<dbReference type="InterPro" id="IPR040026">
    <property type="entry name" value="FliD"/>
</dbReference>
<dbReference type="Pfam" id="PF07195">
    <property type="entry name" value="FliD_C"/>
    <property type="match status" value="1"/>
</dbReference>
<keyword evidence="8" id="KW-0969">Cilium</keyword>
<name>A0A939EF17_9HYPH</name>
<comment type="function">
    <text evidence="5">Required for morphogenesis and for the elongation of the flagellar filament by facilitating polymerization of the flagellin monomers at the tip of growing filament. Forms a capping structure, which prevents flagellin subunits (transported through the central channel of the flagellum) from leaking out without polymerization at the distal end.</text>
</comment>
<dbReference type="PANTHER" id="PTHR30288">
    <property type="entry name" value="FLAGELLAR CAP/ASSEMBLY PROTEIN FLID"/>
    <property type="match status" value="1"/>
</dbReference>
<accession>A0A939EF17</accession>
<evidence type="ECO:0000313" key="9">
    <source>
        <dbReference type="Proteomes" id="UP000664096"/>
    </source>
</evidence>
<dbReference type="InterPro" id="IPR010810">
    <property type="entry name" value="Flagellin_hook_IN_motif"/>
</dbReference>
<dbReference type="Pfam" id="PF02465">
    <property type="entry name" value="FliD_N"/>
    <property type="match status" value="1"/>
</dbReference>
<feature type="coiled-coil region" evidence="5">
    <location>
        <begin position="533"/>
        <end position="560"/>
    </location>
</feature>
<evidence type="ECO:0000256" key="5">
    <source>
        <dbReference type="RuleBase" id="RU362066"/>
    </source>
</evidence>
<evidence type="ECO:0000256" key="2">
    <source>
        <dbReference type="ARBA" id="ARBA00011255"/>
    </source>
</evidence>
<dbReference type="GO" id="GO:0071973">
    <property type="term" value="P:bacterial-type flagellum-dependent cell motility"/>
    <property type="evidence" value="ECO:0007669"/>
    <property type="project" value="TreeGrafter"/>
</dbReference>
<keyword evidence="3 5" id="KW-0175">Coiled coil</keyword>
<evidence type="ECO:0000256" key="3">
    <source>
        <dbReference type="ARBA" id="ARBA00023054"/>
    </source>
</evidence>
<dbReference type="RefSeq" id="WP_207141882.1">
    <property type="nucleotide sequence ID" value="NZ_JAEKJZ010000003.1"/>
</dbReference>
<dbReference type="GO" id="GO:0007155">
    <property type="term" value="P:cell adhesion"/>
    <property type="evidence" value="ECO:0007669"/>
    <property type="project" value="InterPro"/>
</dbReference>
<evidence type="ECO:0000256" key="4">
    <source>
        <dbReference type="ARBA" id="ARBA00023143"/>
    </source>
</evidence>
<keyword evidence="4 5" id="KW-0975">Bacterial flagellum</keyword>
<proteinExistence type="inferred from homology"/>
<gene>
    <name evidence="8" type="primary">fliD</name>
    <name evidence="8" type="ORF">JF539_16970</name>
</gene>
<comment type="similarity">
    <text evidence="1 5">Belongs to the FliD family.</text>
</comment>
<protein>
    <recommendedName>
        <fullName evidence="5">Flagellar hook-associated protein 2</fullName>
        <shortName evidence="5">HAP2</shortName>
    </recommendedName>
    <alternativeName>
        <fullName evidence="5">Flagellar cap protein</fullName>
    </alternativeName>
</protein>
<evidence type="ECO:0000259" key="6">
    <source>
        <dbReference type="Pfam" id="PF02465"/>
    </source>
</evidence>
<dbReference type="GO" id="GO:0005576">
    <property type="term" value="C:extracellular region"/>
    <property type="evidence" value="ECO:0007669"/>
    <property type="project" value="UniProtKB-SubCell"/>
</dbReference>
<dbReference type="InterPro" id="IPR010809">
    <property type="entry name" value="FliD_C"/>
</dbReference>
<evidence type="ECO:0000259" key="7">
    <source>
        <dbReference type="Pfam" id="PF07195"/>
    </source>
</evidence>
<keyword evidence="8" id="KW-0966">Cell projection</keyword>
<dbReference type="EMBL" id="JAEKJZ010000003">
    <property type="protein sequence ID" value="MBN9672046.1"/>
    <property type="molecule type" value="Genomic_DNA"/>
</dbReference>
<dbReference type="Pfam" id="PF07196">
    <property type="entry name" value="Flagellin_IN"/>
    <property type="match status" value="1"/>
</dbReference>
<feature type="domain" description="Flagellar hook-associated protein 2 N-terminal" evidence="6">
    <location>
        <begin position="29"/>
        <end position="137"/>
    </location>
</feature>
<sequence length="565" mass="60233">MSVTDTTSTTTTTTTQTVYTASANADADVDWDALIEAAVLEKQVPADSIEIKMEENEAEIAAYEEMQTLLQDLVSALDTIRGTDNSLTESDDVFSLRDAYLTGFGDVDAESAVVVTAEDGIDVATYELKVLQLATSQKVAGDVFEDSTAGMDLSGTFTLALDGADSEEAVEIEITEGMSLDEIAEEINANSDDTGVSASVIQISDDEYKLVLSATETGQDIVLNAVSGNDIGQALGLTDTSGAFVNELQASQDAIISVDGVEVTRDSNTIDDVIEGVTFSVYQETGDDSYISVEISNSLTSIQDAVYALVDAYNAYREWALTQQEVASGGGASDDAVLFGDSILRSTNSDIADGLSTVIDEDSMALLGLSYDSSNYLEVDDDTLADALLTDLDAIEDLLMFDIESSSNDLALLARNDAMPDALSLDIEVDGDGTVTSVLVDGEDGLFEVSGSRIVGVEGTAYEGISFVFTGTESQTVDMTFTSGLVENLYNAVNYYADATDGLLTEIITDLTEQNSDYQEEYDSIISSAEDYRDYLTTLYANYQAQIEEAESDLAYIEALLDSGD</sequence>
<dbReference type="PANTHER" id="PTHR30288:SF0">
    <property type="entry name" value="FLAGELLAR HOOK-ASSOCIATED PROTEIN 2"/>
    <property type="match status" value="1"/>
</dbReference>
<comment type="caution">
    <text evidence="8">The sequence shown here is derived from an EMBL/GenBank/DDBJ whole genome shotgun (WGS) entry which is preliminary data.</text>
</comment>
<organism evidence="8 9">
    <name type="scientific">Roseibium aggregatum</name>
    <dbReference type="NCBI Taxonomy" id="187304"/>
    <lineage>
        <taxon>Bacteria</taxon>
        <taxon>Pseudomonadati</taxon>
        <taxon>Pseudomonadota</taxon>
        <taxon>Alphaproteobacteria</taxon>
        <taxon>Hyphomicrobiales</taxon>
        <taxon>Stappiaceae</taxon>
        <taxon>Roseibium</taxon>
    </lineage>
</organism>
<dbReference type="AlphaFoldDB" id="A0A939EF17"/>